<dbReference type="InterPro" id="IPR029052">
    <property type="entry name" value="Metallo-depent_PP-like"/>
</dbReference>
<dbReference type="PROSITE" id="PS00010">
    <property type="entry name" value="ASX_HYDROXYL"/>
    <property type="match status" value="1"/>
</dbReference>
<evidence type="ECO:0000256" key="19">
    <source>
        <dbReference type="PROSITE-ProRule" id="PRU00076"/>
    </source>
</evidence>
<dbReference type="PROSITE" id="PS50026">
    <property type="entry name" value="EGF_3"/>
    <property type="match status" value="2"/>
</dbReference>
<dbReference type="CDD" id="cd00054">
    <property type="entry name" value="EGF_CA"/>
    <property type="match status" value="1"/>
</dbReference>
<keyword evidence="14 19" id="KW-1015">Disulfide bond</keyword>
<dbReference type="PROSITE" id="PS50011">
    <property type="entry name" value="PROTEIN_KINASE_DOM"/>
    <property type="match status" value="1"/>
</dbReference>
<dbReference type="SUPFAM" id="SSF56300">
    <property type="entry name" value="Metallo-dependent phosphatases"/>
    <property type="match status" value="1"/>
</dbReference>
<evidence type="ECO:0000256" key="11">
    <source>
        <dbReference type="ARBA" id="ARBA00022840"/>
    </source>
</evidence>
<evidence type="ECO:0000256" key="5">
    <source>
        <dbReference type="ARBA" id="ARBA00022679"/>
    </source>
</evidence>
<dbReference type="SMART" id="SM00179">
    <property type="entry name" value="EGF_CA"/>
    <property type="match status" value="1"/>
</dbReference>
<feature type="domain" description="EGF-like" evidence="22">
    <location>
        <begin position="830"/>
        <end position="874"/>
    </location>
</feature>
<evidence type="ECO:0000256" key="4">
    <source>
        <dbReference type="ARBA" id="ARBA00022553"/>
    </source>
</evidence>
<dbReference type="GO" id="GO:0007166">
    <property type="term" value="P:cell surface receptor signaling pathway"/>
    <property type="evidence" value="ECO:0007669"/>
    <property type="project" value="InterPro"/>
</dbReference>
<keyword evidence="13 20" id="KW-0472">Membrane</keyword>
<dbReference type="InterPro" id="IPR038607">
    <property type="entry name" value="PhoD-like_sf"/>
</dbReference>
<dbReference type="PANTHER" id="PTHR27005">
    <property type="entry name" value="WALL-ASSOCIATED RECEPTOR KINASE-LIKE 21"/>
    <property type="match status" value="1"/>
</dbReference>
<evidence type="ECO:0008006" key="25">
    <source>
        <dbReference type="Google" id="ProtNLM"/>
    </source>
</evidence>
<evidence type="ECO:0000256" key="8">
    <source>
        <dbReference type="ARBA" id="ARBA00022737"/>
    </source>
</evidence>
<evidence type="ECO:0000256" key="9">
    <source>
        <dbReference type="ARBA" id="ARBA00022741"/>
    </source>
</evidence>
<organism evidence="23 24">
    <name type="scientific">Punica granatum</name>
    <name type="common">Pomegranate</name>
    <dbReference type="NCBI Taxonomy" id="22663"/>
    <lineage>
        <taxon>Eukaryota</taxon>
        <taxon>Viridiplantae</taxon>
        <taxon>Streptophyta</taxon>
        <taxon>Embryophyta</taxon>
        <taxon>Tracheophyta</taxon>
        <taxon>Spermatophyta</taxon>
        <taxon>Magnoliopsida</taxon>
        <taxon>eudicotyledons</taxon>
        <taxon>Gunneridae</taxon>
        <taxon>Pentapetalae</taxon>
        <taxon>rosids</taxon>
        <taxon>malvids</taxon>
        <taxon>Myrtales</taxon>
        <taxon>Lythraceae</taxon>
        <taxon>Punica</taxon>
    </lineage>
</organism>
<feature type="domain" description="EGF-like" evidence="22">
    <location>
        <begin position="875"/>
        <end position="917"/>
    </location>
</feature>
<evidence type="ECO:0000256" key="16">
    <source>
        <dbReference type="ARBA" id="ARBA00047558"/>
    </source>
</evidence>
<keyword evidence="10" id="KW-0418">Kinase</keyword>
<comment type="function">
    <text evidence="18">Serine/threonine-protein kinase that may function as a signaling receptor of extracellular matrix component. Binding to pectin may have significance in the control of cell expansion, morphogenesis and development.</text>
</comment>
<dbReference type="Pfam" id="PF08488">
    <property type="entry name" value="WAK"/>
    <property type="match status" value="1"/>
</dbReference>
<dbReference type="Gene3D" id="1.10.510.10">
    <property type="entry name" value="Transferase(Phosphotransferase) domain 1"/>
    <property type="match status" value="1"/>
</dbReference>
<dbReference type="CDD" id="cd14066">
    <property type="entry name" value="STKc_IRAK"/>
    <property type="match status" value="1"/>
</dbReference>
<dbReference type="EMBL" id="MTKT01002214">
    <property type="protein sequence ID" value="OWM81134.1"/>
    <property type="molecule type" value="Genomic_DNA"/>
</dbReference>
<dbReference type="GO" id="GO:0005886">
    <property type="term" value="C:plasma membrane"/>
    <property type="evidence" value="ECO:0007669"/>
    <property type="project" value="TreeGrafter"/>
</dbReference>
<feature type="transmembrane region" description="Helical" evidence="20">
    <location>
        <begin position="74"/>
        <end position="95"/>
    </location>
</feature>
<evidence type="ECO:0000256" key="7">
    <source>
        <dbReference type="ARBA" id="ARBA00022729"/>
    </source>
</evidence>
<dbReference type="InterPro" id="IPR049883">
    <property type="entry name" value="NOTCH1_EGF-like"/>
</dbReference>
<evidence type="ECO:0000256" key="17">
    <source>
        <dbReference type="ARBA" id="ARBA00047951"/>
    </source>
</evidence>
<dbReference type="Gene3D" id="3.60.21.70">
    <property type="entry name" value="PhoD-like phosphatase"/>
    <property type="match status" value="1"/>
</dbReference>
<dbReference type="InterPro" id="IPR018097">
    <property type="entry name" value="EGF_Ca-bd_CS"/>
</dbReference>
<sequence>MAQHRASHYCFAVLSTSFFSYGTMIPTRFSPFPSLTGLGDDSAMAMKLMRFCWFGATMAMATARCDLRSVRLRWCWLAAAVATAGALISAGVSAGHAAEEGLVTRIAFGSCANQSAPQPIWDSIIDFDPQVFVWMGDNIYGDKKHPLRLLGKERTFGPWKNVPRFYPSSEEEMELSYKKAKSNPGYSRLRQKAKVIGTWDDHDYGLNNAGKEFSAKVTNQRLHLDFLDEPQDSPRRKQEGVYGSYTFGPVGKQVKVIILDTRYHRDPIHSDGTMLGTTQWSWLEKEMRGPATEITVIVSSIQVISNLTATMAPLFDMEGWGRFPKERDRLFKLIRESKRVGVFFISGDVHYGEISRYDCGADYPLYDITSSGLTQAVEKAVPPAFRPVIRGVAHLTPSTMRVMGSNCRYSSCTYGKPNYGAIEINWNGTPVKLKIEVRDVEGHPVTGVNILLSELQVGNAKPAAVPAGEYQRHCTLEVDLPWLVRHRLVILSYCFLTAPLYESSTLVCVILEIASVSNIMMKPQFHLMIVHATGHKGKLLLRAGKLDQFWTETNIFSPLQNKQEVPPEAAARDSSSKWFHKTLSDIAFQWVLGTQELHLGPIGFGHPMAKSKCPEKCGNVTVPYPFGIGEGCFKDKWFKVVCEVSPSGEVPILRSYQLKVLSVSFHMVRVTIDWTFPSCHPKELGMELSIKPVNYDTGTYNPFIISPTNNQFTAQGCGIFAYVTNKRKANTTIYTEGCVSLCPEETPYGIKPSILNRTCLGIQCCQTSIPSGLKSVYVHIFNLDVNNSHFHDSQSCSRAFVAEKKFSATNGTSEMPMSIHWVIGNTTCKIANSTSSGQSCGKNAHCIDYPAKNGHRCQCDDGFDGNPYLPEGCEDVNECLHPENGCRGEATCVNTIGTYYCVCPSGVNASSYNGSCVPSPNYKRNTAQIVYLGLAVGVSITCSTAMSILCASMVKRKREAKMRKMYFKRNGGLLLEQQITSQEDAVVKTQMFAFEELQRATDDFNQGRMCGKGGFGSVYKGMLSDGRIVAIKRSHMMHEKQVTNFINEVVILSRINHRNIVKLLGCCLETEVPLLVYEFIGNGTLSHHIHYGERGMPSLSWEVRVRVAAEIAGALAYLHSAASTPIFHRDIKSSNILLDHNYNAKIADFGISRSIPMEKTHLTTALQGTFGYLDPQYFRSNQLTDKSDVYSFGVVLVELLTGERAGSKTKAEVEEKSLVLNFVTAMKEDRLFDIVDDQVRHEGRRDEIVDFAQLAKRCLKLKGGKRPTMKEVATELERIFRQLES</sequence>
<comment type="subcellular location">
    <subcellularLocation>
        <location evidence="1">Membrane</location>
        <topology evidence="1">Single-pass type I membrane protein</topology>
    </subcellularLocation>
</comment>
<proteinExistence type="predicted"/>
<keyword evidence="15" id="KW-0325">Glycoprotein</keyword>
<dbReference type="InterPro" id="IPR008271">
    <property type="entry name" value="Ser/Thr_kinase_AS"/>
</dbReference>
<dbReference type="Gene3D" id="3.30.200.20">
    <property type="entry name" value="Phosphorylase Kinase, domain 1"/>
    <property type="match status" value="1"/>
</dbReference>
<evidence type="ECO:0000313" key="24">
    <source>
        <dbReference type="Proteomes" id="UP000197138"/>
    </source>
</evidence>
<dbReference type="InterPro" id="IPR000719">
    <property type="entry name" value="Prot_kinase_dom"/>
</dbReference>
<accession>A0A218X850</accession>
<protein>
    <recommendedName>
        <fullName evidence="25">Wall-associated receptor kinase 2-like</fullName>
    </recommendedName>
</protein>
<evidence type="ECO:0000256" key="3">
    <source>
        <dbReference type="ARBA" id="ARBA00022536"/>
    </source>
</evidence>
<evidence type="ECO:0000256" key="12">
    <source>
        <dbReference type="ARBA" id="ARBA00022989"/>
    </source>
</evidence>
<keyword evidence="11" id="KW-0067">ATP-binding</keyword>
<reference evidence="24" key="1">
    <citation type="journal article" date="2017" name="Plant J.">
        <title>The pomegranate (Punica granatum L.) genome and the genomics of punicalagin biosynthesis.</title>
        <authorList>
            <person name="Qin G."/>
            <person name="Xu C."/>
            <person name="Ming R."/>
            <person name="Tang H."/>
            <person name="Guyot R."/>
            <person name="Kramer E.M."/>
            <person name="Hu Y."/>
            <person name="Yi X."/>
            <person name="Qi Y."/>
            <person name="Xu X."/>
            <person name="Gao Z."/>
            <person name="Pan H."/>
            <person name="Jian J."/>
            <person name="Tian Y."/>
            <person name="Yue Z."/>
            <person name="Xu Y."/>
        </authorList>
    </citation>
    <scope>NUCLEOTIDE SEQUENCE [LARGE SCALE GENOMIC DNA]</scope>
    <source>
        <strain evidence="24">cv. Dabenzi</strain>
    </source>
</reference>
<keyword evidence="2" id="KW-0723">Serine/threonine-protein kinase</keyword>
<dbReference type="Gene3D" id="2.10.25.10">
    <property type="entry name" value="Laminin"/>
    <property type="match status" value="2"/>
</dbReference>
<dbReference type="InterPro" id="IPR013695">
    <property type="entry name" value="WAK"/>
</dbReference>
<comment type="catalytic activity">
    <reaction evidence="17">
        <text>L-threonyl-[protein] + ATP = O-phospho-L-threonyl-[protein] + ADP + H(+)</text>
        <dbReference type="Rhea" id="RHEA:46608"/>
        <dbReference type="Rhea" id="RHEA-COMP:11060"/>
        <dbReference type="Rhea" id="RHEA-COMP:11605"/>
        <dbReference type="ChEBI" id="CHEBI:15378"/>
        <dbReference type="ChEBI" id="CHEBI:30013"/>
        <dbReference type="ChEBI" id="CHEBI:30616"/>
        <dbReference type="ChEBI" id="CHEBI:61977"/>
        <dbReference type="ChEBI" id="CHEBI:456216"/>
    </reaction>
</comment>
<keyword evidence="7" id="KW-0732">Signal</keyword>
<dbReference type="PANTHER" id="PTHR27005:SF353">
    <property type="entry name" value="WALL-ASSOCIATED RECEPTOR KINASE-LIKE 22"/>
    <property type="match status" value="1"/>
</dbReference>
<dbReference type="FunFam" id="2.10.25.10:FF:000038">
    <property type="entry name" value="Fibrillin 2"/>
    <property type="match status" value="1"/>
</dbReference>
<evidence type="ECO:0000256" key="20">
    <source>
        <dbReference type="SAM" id="Phobius"/>
    </source>
</evidence>
<dbReference type="InterPro" id="IPR000152">
    <property type="entry name" value="EGF-type_Asp/Asn_hydroxyl_site"/>
</dbReference>
<dbReference type="Pfam" id="PF07645">
    <property type="entry name" value="EGF_CA"/>
    <property type="match status" value="1"/>
</dbReference>
<evidence type="ECO:0000256" key="13">
    <source>
        <dbReference type="ARBA" id="ARBA00023136"/>
    </source>
</evidence>
<keyword evidence="6 20" id="KW-0812">Transmembrane</keyword>
<evidence type="ECO:0000259" key="21">
    <source>
        <dbReference type="PROSITE" id="PS50011"/>
    </source>
</evidence>
<evidence type="ECO:0000259" key="22">
    <source>
        <dbReference type="PROSITE" id="PS50026"/>
    </source>
</evidence>
<feature type="disulfide bond" evidence="19">
    <location>
        <begin position="840"/>
        <end position="857"/>
    </location>
</feature>
<dbReference type="FunFam" id="3.30.200.20:FF:000043">
    <property type="entry name" value="Wall-associated receptor kinase 2"/>
    <property type="match status" value="1"/>
</dbReference>
<dbReference type="InterPro" id="IPR045274">
    <property type="entry name" value="WAK-like"/>
</dbReference>
<dbReference type="GO" id="GO:0004674">
    <property type="term" value="F:protein serine/threonine kinase activity"/>
    <property type="evidence" value="ECO:0007669"/>
    <property type="project" value="UniProtKB-KW"/>
</dbReference>
<dbReference type="Pfam" id="PF13947">
    <property type="entry name" value="GUB_WAK_bind"/>
    <property type="match status" value="1"/>
</dbReference>
<keyword evidence="9" id="KW-0547">Nucleotide-binding</keyword>
<dbReference type="SUPFAM" id="SSF56112">
    <property type="entry name" value="Protein kinase-like (PK-like)"/>
    <property type="match status" value="1"/>
</dbReference>
<feature type="transmembrane region" description="Helical" evidence="20">
    <location>
        <begin position="44"/>
        <end position="62"/>
    </location>
</feature>
<evidence type="ECO:0000256" key="15">
    <source>
        <dbReference type="ARBA" id="ARBA00023180"/>
    </source>
</evidence>
<dbReference type="FunFam" id="1.10.510.10:FF:000084">
    <property type="entry name" value="Wall-associated receptor kinase 2"/>
    <property type="match status" value="1"/>
</dbReference>
<comment type="caution">
    <text evidence="19">Lacks conserved residue(s) required for the propagation of feature annotation.</text>
</comment>
<dbReference type="PROSITE" id="PS00108">
    <property type="entry name" value="PROTEIN_KINASE_ST"/>
    <property type="match status" value="1"/>
</dbReference>
<name>A0A218X850_PUNGR</name>
<keyword evidence="3 19" id="KW-0245">EGF-like domain</keyword>
<evidence type="ECO:0000256" key="6">
    <source>
        <dbReference type="ARBA" id="ARBA00022692"/>
    </source>
</evidence>
<evidence type="ECO:0000256" key="18">
    <source>
        <dbReference type="ARBA" id="ARBA00058961"/>
    </source>
</evidence>
<keyword evidence="4" id="KW-0597">Phosphoprotein</keyword>
<gene>
    <name evidence="23" type="ORF">CDL15_Pgr007165</name>
</gene>
<keyword evidence="12 20" id="KW-1133">Transmembrane helix</keyword>
<dbReference type="Proteomes" id="UP000197138">
    <property type="component" value="Unassembled WGS sequence"/>
</dbReference>
<dbReference type="GO" id="GO:0005509">
    <property type="term" value="F:calcium ion binding"/>
    <property type="evidence" value="ECO:0007669"/>
    <property type="project" value="InterPro"/>
</dbReference>
<dbReference type="InterPro" id="IPR011009">
    <property type="entry name" value="Kinase-like_dom_sf"/>
</dbReference>
<keyword evidence="8" id="KW-0677">Repeat</keyword>
<dbReference type="GO" id="GO:0030247">
    <property type="term" value="F:polysaccharide binding"/>
    <property type="evidence" value="ECO:0007669"/>
    <property type="project" value="InterPro"/>
</dbReference>
<feature type="transmembrane region" description="Helical" evidence="20">
    <location>
        <begin position="7"/>
        <end position="24"/>
    </location>
</feature>
<evidence type="ECO:0000256" key="14">
    <source>
        <dbReference type="ARBA" id="ARBA00023157"/>
    </source>
</evidence>
<evidence type="ECO:0000313" key="23">
    <source>
        <dbReference type="EMBL" id="OWM81134.1"/>
    </source>
</evidence>
<evidence type="ECO:0000256" key="2">
    <source>
        <dbReference type="ARBA" id="ARBA00022527"/>
    </source>
</evidence>
<dbReference type="PROSITE" id="PS01187">
    <property type="entry name" value="EGF_CA"/>
    <property type="match status" value="1"/>
</dbReference>
<comment type="catalytic activity">
    <reaction evidence="16">
        <text>L-seryl-[protein] + ATP = O-phospho-L-seryl-[protein] + ADP + H(+)</text>
        <dbReference type="Rhea" id="RHEA:17989"/>
        <dbReference type="Rhea" id="RHEA-COMP:9863"/>
        <dbReference type="Rhea" id="RHEA-COMP:11604"/>
        <dbReference type="ChEBI" id="CHEBI:15378"/>
        <dbReference type="ChEBI" id="CHEBI:29999"/>
        <dbReference type="ChEBI" id="CHEBI:30616"/>
        <dbReference type="ChEBI" id="CHEBI:83421"/>
        <dbReference type="ChEBI" id="CHEBI:456216"/>
    </reaction>
</comment>
<dbReference type="InterPro" id="IPR018946">
    <property type="entry name" value="PhoD-like_MPP"/>
</dbReference>
<feature type="domain" description="Protein kinase" evidence="21">
    <location>
        <begin position="1004"/>
        <end position="1280"/>
    </location>
</feature>
<evidence type="ECO:0000256" key="10">
    <source>
        <dbReference type="ARBA" id="ARBA00022777"/>
    </source>
</evidence>
<comment type="caution">
    <text evidence="23">The sequence shown here is derived from an EMBL/GenBank/DDBJ whole genome shotgun (WGS) entry which is preliminary data.</text>
</comment>
<dbReference type="CDD" id="cd07389">
    <property type="entry name" value="MPP_PhoD"/>
    <property type="match status" value="1"/>
</dbReference>
<dbReference type="SUPFAM" id="SSF57196">
    <property type="entry name" value="EGF/Laminin"/>
    <property type="match status" value="1"/>
</dbReference>
<dbReference type="InterPro" id="IPR001881">
    <property type="entry name" value="EGF-like_Ca-bd_dom"/>
</dbReference>
<dbReference type="InterPro" id="IPR000742">
    <property type="entry name" value="EGF"/>
</dbReference>
<dbReference type="Pfam" id="PF00069">
    <property type="entry name" value="Pkinase"/>
    <property type="match status" value="1"/>
</dbReference>
<dbReference type="InterPro" id="IPR025287">
    <property type="entry name" value="WAK_GUB"/>
</dbReference>
<dbReference type="GO" id="GO:0005524">
    <property type="term" value="F:ATP binding"/>
    <property type="evidence" value="ECO:0007669"/>
    <property type="project" value="UniProtKB-KW"/>
</dbReference>
<keyword evidence="5" id="KW-0808">Transferase</keyword>
<dbReference type="SMART" id="SM00220">
    <property type="entry name" value="S_TKc"/>
    <property type="match status" value="1"/>
</dbReference>
<dbReference type="Pfam" id="PF09423">
    <property type="entry name" value="PhoD"/>
    <property type="match status" value="1"/>
</dbReference>
<evidence type="ECO:0000256" key="1">
    <source>
        <dbReference type="ARBA" id="ARBA00004479"/>
    </source>
</evidence>
<dbReference type="SMART" id="SM00181">
    <property type="entry name" value="EGF"/>
    <property type="match status" value="2"/>
</dbReference>